<gene>
    <name evidence="3" type="ORF">CVT25_014185</name>
</gene>
<name>A0A409XIB8_PSICY</name>
<dbReference type="Gene3D" id="1.20.58.340">
    <property type="entry name" value="Magnesium transport protein CorA, transmembrane region"/>
    <property type="match status" value="1"/>
</dbReference>
<keyword evidence="4" id="KW-1185">Reference proteome</keyword>
<dbReference type="STRING" id="93625.A0A409XIB8"/>
<keyword evidence="2" id="KW-1133">Transmembrane helix</keyword>
<proteinExistence type="predicted"/>
<evidence type="ECO:0000313" key="3">
    <source>
        <dbReference type="EMBL" id="PPQ90502.1"/>
    </source>
</evidence>
<dbReference type="EMBL" id="NHYD01001627">
    <property type="protein sequence ID" value="PPQ90502.1"/>
    <property type="molecule type" value="Genomic_DNA"/>
</dbReference>
<evidence type="ECO:0000256" key="2">
    <source>
        <dbReference type="SAM" id="Phobius"/>
    </source>
</evidence>
<feature type="compositionally biased region" description="Acidic residues" evidence="1">
    <location>
        <begin position="290"/>
        <end position="301"/>
    </location>
</feature>
<comment type="caution">
    <text evidence="3">The sequence shown here is derived from an EMBL/GenBank/DDBJ whole genome shotgun (WGS) entry which is preliminary data.</text>
</comment>
<feature type="transmembrane region" description="Helical" evidence="2">
    <location>
        <begin position="397"/>
        <end position="417"/>
    </location>
</feature>
<keyword evidence="2" id="KW-0472">Membrane</keyword>
<keyword evidence="2" id="KW-0812">Transmembrane</keyword>
<feature type="transmembrane region" description="Helical" evidence="2">
    <location>
        <begin position="358"/>
        <end position="382"/>
    </location>
</feature>
<protein>
    <submittedName>
        <fullName evidence="3">Uncharacterized protein</fullName>
    </submittedName>
</protein>
<feature type="region of interest" description="Disordered" evidence="1">
    <location>
        <begin position="267"/>
        <end position="301"/>
    </location>
</feature>
<organism evidence="3 4">
    <name type="scientific">Psilocybe cyanescens</name>
    <dbReference type="NCBI Taxonomy" id="93625"/>
    <lineage>
        <taxon>Eukaryota</taxon>
        <taxon>Fungi</taxon>
        <taxon>Dikarya</taxon>
        <taxon>Basidiomycota</taxon>
        <taxon>Agaricomycotina</taxon>
        <taxon>Agaricomycetes</taxon>
        <taxon>Agaricomycetidae</taxon>
        <taxon>Agaricales</taxon>
        <taxon>Agaricineae</taxon>
        <taxon>Strophariaceae</taxon>
        <taxon>Psilocybe</taxon>
    </lineage>
</organism>
<accession>A0A409XIB8</accession>
<dbReference type="InParanoid" id="A0A409XIB8"/>
<evidence type="ECO:0000313" key="4">
    <source>
        <dbReference type="Proteomes" id="UP000283269"/>
    </source>
</evidence>
<sequence length="453" mass="51823">MAQHCSHPEIELRVLDVYTKSDGSQHTTLLDLLEVFPERAVWTPKLDHTRLVHHFRHVSFVEDFNFIDTLSVNGDSNPEVNSTAYWMNQRFGVSPLFFRGIISRSFTGNASLTRRQHGKRVSLDGLYRFSSGLGARMTRVWFSHSLRGDQASTYIIHSCPENAKNAMLLCTQNANRLKLLRPLAVDAFLAEDRLDEWGKDVIAPRDELVQYENSKFSLYNSAQVANAVENLHALSQLLHVIKGHLADLQERLRYLVTVHQRLQHLTSRHRRRHTTNSTYPGSFGEMHEEYTDDEEEQEDTDSTAGLMRWVTNYNERTGIRINLFFNISTQTDSRINLDIARLTSKIAVSTQRDSSSMITMAAVTMFFLPGTFISALFSMVFFDTQDNGALTVSKQAWLFPAITIPLTIVVFVLWVVWQRYRSRVDARSLGLGNRASVFEDSNNAEKDLDELLN</sequence>
<evidence type="ECO:0000256" key="1">
    <source>
        <dbReference type="SAM" id="MobiDB-lite"/>
    </source>
</evidence>
<dbReference type="AlphaFoldDB" id="A0A409XIB8"/>
<reference evidence="3 4" key="1">
    <citation type="journal article" date="2018" name="Evol. Lett.">
        <title>Horizontal gene cluster transfer increased hallucinogenic mushroom diversity.</title>
        <authorList>
            <person name="Reynolds H.T."/>
            <person name="Vijayakumar V."/>
            <person name="Gluck-Thaler E."/>
            <person name="Korotkin H.B."/>
            <person name="Matheny P.B."/>
            <person name="Slot J.C."/>
        </authorList>
    </citation>
    <scope>NUCLEOTIDE SEQUENCE [LARGE SCALE GENOMIC DNA]</scope>
    <source>
        <strain evidence="3 4">2631</strain>
    </source>
</reference>
<dbReference type="Proteomes" id="UP000283269">
    <property type="component" value="Unassembled WGS sequence"/>
</dbReference>
<dbReference type="OrthoDB" id="2866354at2759"/>